<dbReference type="Pfam" id="PF09273">
    <property type="entry name" value="Rubis-subs-bind"/>
    <property type="match status" value="1"/>
</dbReference>
<dbReference type="PANTHER" id="PTHR13271">
    <property type="entry name" value="UNCHARACTERIZED PUTATIVE METHYLTRANSFERASE"/>
    <property type="match status" value="1"/>
</dbReference>
<comment type="caution">
    <text evidence="11">The sequence shown here is derived from an EMBL/GenBank/DDBJ whole genome shotgun (WGS) entry which is preliminary data.</text>
</comment>
<dbReference type="InterPro" id="IPR001214">
    <property type="entry name" value="SET_dom"/>
</dbReference>
<gene>
    <name evidence="11" type="ORF">PMEA_00034751</name>
</gene>
<dbReference type="AlphaFoldDB" id="A0AAU9W843"/>
<dbReference type="Pfam" id="PF00856">
    <property type="entry name" value="SET"/>
    <property type="match status" value="1"/>
</dbReference>
<evidence type="ECO:0000259" key="9">
    <source>
        <dbReference type="Pfam" id="PF00856"/>
    </source>
</evidence>
<dbReference type="SUPFAM" id="SSF81822">
    <property type="entry name" value="RuBisCo LSMT C-terminal, substrate-binding domain"/>
    <property type="match status" value="1"/>
</dbReference>
<keyword evidence="2" id="KW-0963">Cytoplasm</keyword>
<feature type="compositionally biased region" description="Polar residues" evidence="8">
    <location>
        <begin position="515"/>
        <end position="533"/>
    </location>
</feature>
<dbReference type="InterPro" id="IPR046341">
    <property type="entry name" value="SET_dom_sf"/>
</dbReference>
<evidence type="ECO:0000256" key="3">
    <source>
        <dbReference type="ARBA" id="ARBA00022603"/>
    </source>
</evidence>
<keyword evidence="12" id="KW-1185">Reference proteome</keyword>
<dbReference type="Gene3D" id="3.90.1410.10">
    <property type="entry name" value="set domain protein methyltransferase, domain 1"/>
    <property type="match status" value="1"/>
</dbReference>
<evidence type="ECO:0000256" key="7">
    <source>
        <dbReference type="PROSITE-ProRule" id="PRU00898"/>
    </source>
</evidence>
<dbReference type="GO" id="GO:0032259">
    <property type="term" value="P:methylation"/>
    <property type="evidence" value="ECO:0007669"/>
    <property type="project" value="UniProtKB-KW"/>
</dbReference>
<keyword evidence="6" id="KW-0009">Actin-binding</keyword>
<comment type="similarity">
    <text evidence="7">Belongs to the class V-like SAM-binding methyltransferase superfamily. SETD3 actin-histidine methyltransferase family.</text>
</comment>
<evidence type="ECO:0000256" key="5">
    <source>
        <dbReference type="ARBA" id="ARBA00022691"/>
    </source>
</evidence>
<name>A0AAU9W843_9CNID</name>
<comment type="subcellular location">
    <subcellularLocation>
        <location evidence="1">Cytoplasm</location>
    </subcellularLocation>
</comment>
<dbReference type="PANTHER" id="PTHR13271:SF47">
    <property type="entry name" value="ACTIN-HISTIDINE N-METHYLTRANSFERASE"/>
    <property type="match status" value="1"/>
</dbReference>
<protein>
    <recommendedName>
        <fullName evidence="7">protein-histidine N-methyltransferase</fullName>
        <ecNumber evidence="7">2.1.1.85</ecNumber>
    </recommendedName>
</protein>
<reference evidence="11 12" key="1">
    <citation type="submission" date="2022-05" db="EMBL/GenBank/DDBJ databases">
        <authorList>
            <consortium name="Genoscope - CEA"/>
            <person name="William W."/>
        </authorList>
    </citation>
    <scope>NUCLEOTIDE SEQUENCE [LARGE SCALE GENOMIC DNA]</scope>
</reference>
<sequence>MGKKGKRKMQQSASQLPDVVVDKEVLTLCQRIFELISLETPVLPVKQWEEHVKLREMVEIIRKRQAGQSLFENSDQCRRDHISSFTQWFNENGGVAESVVIDDFGHQGLGLKAISEIKEGQHFITIPRTLMMSAETARNSDLGPLIDKDNILKVMQNACLVLHVYCEKLKENSFWKPYLDILPASYSTTLYFSLDEMQALKGSPAFGESLKLYRNIARQYSYLYQRLHQVCPETAKLPLRRHFTFDDHRWAVSTVTTRQNKIPSTTGEPTLALIPMWDMCNHCNGTITTGYDLAEDSCKSMSVRDFHVGEQVCIFYGERSNADLLVHNGFVFEENAHDKVSIQLGVSKSDPLFQMKERLLASMGMTASSHSFPVGYGERPFDSELVTFLRIFSMTEDELKEWLMKANEDTSELKKLSEKEIFVKEETENKGWQFLETRLSLLLKQYKNTDSEDSELLENPEFSHHKKLCIRLKRAEKKVLQIALKHATAIRSKIKDSSQKRVSDCDQDTSRHNAESSTEENTSNTMDATTSAVDQLCVK</sequence>
<feature type="domain" description="Rubisco LSMT substrate-binding" evidence="10">
    <location>
        <begin position="347"/>
        <end position="480"/>
    </location>
</feature>
<dbReference type="GO" id="GO:0018064">
    <property type="term" value="F:protein-L-histidine N-tele-methyltransferase activity"/>
    <property type="evidence" value="ECO:0007669"/>
    <property type="project" value="UniProtKB-EC"/>
</dbReference>
<evidence type="ECO:0000256" key="8">
    <source>
        <dbReference type="SAM" id="MobiDB-lite"/>
    </source>
</evidence>
<dbReference type="Proteomes" id="UP001159428">
    <property type="component" value="Unassembled WGS sequence"/>
</dbReference>
<evidence type="ECO:0000256" key="2">
    <source>
        <dbReference type="ARBA" id="ARBA00022490"/>
    </source>
</evidence>
<feature type="domain" description="SET" evidence="9">
    <location>
        <begin position="108"/>
        <end position="317"/>
    </location>
</feature>
<dbReference type="Gene3D" id="3.90.1420.10">
    <property type="entry name" value="Rubisco LSMT, substrate-binding domain"/>
    <property type="match status" value="1"/>
</dbReference>
<proteinExistence type="inferred from homology"/>
<evidence type="ECO:0000313" key="12">
    <source>
        <dbReference type="Proteomes" id="UP001159428"/>
    </source>
</evidence>
<evidence type="ECO:0000256" key="6">
    <source>
        <dbReference type="ARBA" id="ARBA00023203"/>
    </source>
</evidence>
<dbReference type="InterPro" id="IPR025785">
    <property type="entry name" value="SETD3"/>
</dbReference>
<accession>A0AAU9W843</accession>
<dbReference type="InterPro" id="IPR044428">
    <property type="entry name" value="SETD3_SET"/>
</dbReference>
<dbReference type="InterPro" id="IPR015353">
    <property type="entry name" value="Rubisco_LSMT_subst-bd"/>
</dbReference>
<evidence type="ECO:0000256" key="4">
    <source>
        <dbReference type="ARBA" id="ARBA00022679"/>
    </source>
</evidence>
<dbReference type="SUPFAM" id="SSF82199">
    <property type="entry name" value="SET domain"/>
    <property type="match status" value="1"/>
</dbReference>
<dbReference type="InterPro" id="IPR050600">
    <property type="entry name" value="SETD3_SETD6_MTase"/>
</dbReference>
<dbReference type="EC" id="2.1.1.85" evidence="7"/>
<evidence type="ECO:0000256" key="1">
    <source>
        <dbReference type="ARBA" id="ARBA00004496"/>
    </source>
</evidence>
<keyword evidence="5 7" id="KW-0949">S-adenosyl-L-methionine</keyword>
<feature type="compositionally biased region" description="Basic and acidic residues" evidence="8">
    <location>
        <begin position="500"/>
        <end position="514"/>
    </location>
</feature>
<comment type="catalytic activity">
    <reaction evidence="7">
        <text>L-histidyl-[protein] + S-adenosyl-L-methionine = N(tele)-methyl-L-histidyl-[protein] + S-adenosyl-L-homocysteine + H(+)</text>
        <dbReference type="Rhea" id="RHEA:19369"/>
        <dbReference type="Rhea" id="RHEA-COMP:9745"/>
        <dbReference type="Rhea" id="RHEA-COMP:11600"/>
        <dbReference type="ChEBI" id="CHEBI:15378"/>
        <dbReference type="ChEBI" id="CHEBI:16367"/>
        <dbReference type="ChEBI" id="CHEBI:29979"/>
        <dbReference type="ChEBI" id="CHEBI:57856"/>
        <dbReference type="ChEBI" id="CHEBI:59789"/>
        <dbReference type="EC" id="2.1.1.85"/>
    </reaction>
</comment>
<keyword evidence="3 7" id="KW-0489">Methyltransferase</keyword>
<feature type="region of interest" description="Disordered" evidence="8">
    <location>
        <begin position="500"/>
        <end position="539"/>
    </location>
</feature>
<dbReference type="GO" id="GO:0016279">
    <property type="term" value="F:protein-lysine N-methyltransferase activity"/>
    <property type="evidence" value="ECO:0007669"/>
    <property type="project" value="TreeGrafter"/>
</dbReference>
<evidence type="ECO:0000313" key="11">
    <source>
        <dbReference type="EMBL" id="CAH3104479.1"/>
    </source>
</evidence>
<dbReference type="CDD" id="cd19176">
    <property type="entry name" value="SET_SETD3"/>
    <property type="match status" value="1"/>
</dbReference>
<evidence type="ECO:0000259" key="10">
    <source>
        <dbReference type="Pfam" id="PF09273"/>
    </source>
</evidence>
<organism evidence="11 12">
    <name type="scientific">Pocillopora meandrina</name>
    <dbReference type="NCBI Taxonomy" id="46732"/>
    <lineage>
        <taxon>Eukaryota</taxon>
        <taxon>Metazoa</taxon>
        <taxon>Cnidaria</taxon>
        <taxon>Anthozoa</taxon>
        <taxon>Hexacorallia</taxon>
        <taxon>Scleractinia</taxon>
        <taxon>Astrocoeniina</taxon>
        <taxon>Pocilloporidae</taxon>
        <taxon>Pocillopora</taxon>
    </lineage>
</organism>
<dbReference type="EMBL" id="CALNXJ010000009">
    <property type="protein sequence ID" value="CAH3104479.1"/>
    <property type="molecule type" value="Genomic_DNA"/>
</dbReference>
<dbReference type="InterPro" id="IPR036464">
    <property type="entry name" value="Rubisco_LSMT_subst-bd_sf"/>
</dbReference>
<keyword evidence="4 7" id="KW-0808">Transferase</keyword>
<dbReference type="PROSITE" id="PS51565">
    <property type="entry name" value="SAM_MT85_SETD3"/>
    <property type="match status" value="1"/>
</dbReference>